<evidence type="ECO:0000313" key="2">
    <source>
        <dbReference type="Proteomes" id="UP000708208"/>
    </source>
</evidence>
<organism evidence="1 2">
    <name type="scientific">Allacma fusca</name>
    <dbReference type="NCBI Taxonomy" id="39272"/>
    <lineage>
        <taxon>Eukaryota</taxon>
        <taxon>Metazoa</taxon>
        <taxon>Ecdysozoa</taxon>
        <taxon>Arthropoda</taxon>
        <taxon>Hexapoda</taxon>
        <taxon>Collembola</taxon>
        <taxon>Symphypleona</taxon>
        <taxon>Sminthuridae</taxon>
        <taxon>Allacma</taxon>
    </lineage>
</organism>
<dbReference type="AlphaFoldDB" id="A0A8J2NY21"/>
<proteinExistence type="predicted"/>
<gene>
    <name evidence="1" type="ORF">AFUS01_LOCUS19307</name>
</gene>
<feature type="non-terminal residue" evidence="1">
    <location>
        <position position="1"/>
    </location>
</feature>
<keyword evidence="2" id="KW-1185">Reference proteome</keyword>
<reference evidence="1" key="1">
    <citation type="submission" date="2021-06" db="EMBL/GenBank/DDBJ databases">
        <authorList>
            <person name="Hodson N. C."/>
            <person name="Mongue J. A."/>
            <person name="Jaron S. K."/>
        </authorList>
    </citation>
    <scope>NUCLEOTIDE SEQUENCE</scope>
</reference>
<feature type="non-terminal residue" evidence="1">
    <location>
        <position position="16"/>
    </location>
</feature>
<protein>
    <submittedName>
        <fullName evidence="1">Uncharacterized protein</fullName>
    </submittedName>
</protein>
<accession>A0A8J2NY21</accession>
<evidence type="ECO:0000313" key="1">
    <source>
        <dbReference type="EMBL" id="CAG7730683.1"/>
    </source>
</evidence>
<dbReference type="EMBL" id="CAJVCH010198151">
    <property type="protein sequence ID" value="CAG7730683.1"/>
    <property type="molecule type" value="Genomic_DNA"/>
</dbReference>
<name>A0A8J2NY21_9HEXA</name>
<dbReference type="Proteomes" id="UP000708208">
    <property type="component" value="Unassembled WGS sequence"/>
</dbReference>
<comment type="caution">
    <text evidence="1">The sequence shown here is derived from an EMBL/GenBank/DDBJ whole genome shotgun (WGS) entry which is preliminary data.</text>
</comment>
<sequence length="16" mass="1819">NSQAVIDEIQKNPEFS</sequence>